<feature type="compositionally biased region" description="Basic and acidic residues" evidence="2">
    <location>
        <begin position="850"/>
        <end position="865"/>
    </location>
</feature>
<name>A0A9W9ZMT4_9CNID</name>
<accession>A0A9W9ZMT4</accession>
<evidence type="ECO:0000256" key="1">
    <source>
        <dbReference type="SAM" id="Coils"/>
    </source>
</evidence>
<feature type="region of interest" description="Disordered" evidence="2">
    <location>
        <begin position="786"/>
        <end position="865"/>
    </location>
</feature>
<dbReference type="OrthoDB" id="10255522at2759"/>
<feature type="compositionally biased region" description="Basic and acidic residues" evidence="2">
    <location>
        <begin position="166"/>
        <end position="175"/>
    </location>
</feature>
<dbReference type="Proteomes" id="UP001163046">
    <property type="component" value="Unassembled WGS sequence"/>
</dbReference>
<comment type="caution">
    <text evidence="3">The sequence shown here is derived from an EMBL/GenBank/DDBJ whole genome shotgun (WGS) entry which is preliminary data.</text>
</comment>
<feature type="region of interest" description="Disordered" evidence="2">
    <location>
        <begin position="927"/>
        <end position="979"/>
    </location>
</feature>
<evidence type="ECO:0000313" key="4">
    <source>
        <dbReference type="Proteomes" id="UP001163046"/>
    </source>
</evidence>
<feature type="compositionally biased region" description="Basic and acidic residues" evidence="2">
    <location>
        <begin position="107"/>
        <end position="116"/>
    </location>
</feature>
<feature type="compositionally biased region" description="Polar residues" evidence="2">
    <location>
        <begin position="610"/>
        <end position="620"/>
    </location>
</feature>
<organism evidence="3 4">
    <name type="scientific">Desmophyllum pertusum</name>
    <dbReference type="NCBI Taxonomy" id="174260"/>
    <lineage>
        <taxon>Eukaryota</taxon>
        <taxon>Metazoa</taxon>
        <taxon>Cnidaria</taxon>
        <taxon>Anthozoa</taxon>
        <taxon>Hexacorallia</taxon>
        <taxon>Scleractinia</taxon>
        <taxon>Caryophylliina</taxon>
        <taxon>Caryophylliidae</taxon>
        <taxon>Desmophyllum</taxon>
    </lineage>
</organism>
<keyword evidence="1" id="KW-0175">Coiled coil</keyword>
<gene>
    <name evidence="3" type="ORF">OS493_021178</name>
</gene>
<reference evidence="3" key="1">
    <citation type="submission" date="2023-01" db="EMBL/GenBank/DDBJ databases">
        <title>Genome assembly of the deep-sea coral Lophelia pertusa.</title>
        <authorList>
            <person name="Herrera S."/>
            <person name="Cordes E."/>
        </authorList>
    </citation>
    <scope>NUCLEOTIDE SEQUENCE</scope>
    <source>
        <strain evidence="3">USNM1676648</strain>
        <tissue evidence="3">Polyp</tissue>
    </source>
</reference>
<evidence type="ECO:0000256" key="2">
    <source>
        <dbReference type="SAM" id="MobiDB-lite"/>
    </source>
</evidence>
<feature type="region of interest" description="Disordered" evidence="2">
    <location>
        <begin position="252"/>
        <end position="302"/>
    </location>
</feature>
<evidence type="ECO:0000313" key="3">
    <source>
        <dbReference type="EMBL" id="KAJ7384547.1"/>
    </source>
</evidence>
<protein>
    <submittedName>
        <fullName evidence="3">Uncharacterized protein</fullName>
    </submittedName>
</protein>
<feature type="region of interest" description="Disordered" evidence="2">
    <location>
        <begin position="356"/>
        <end position="376"/>
    </location>
</feature>
<sequence length="1023" mass="116701">MASWLNSREFEGDENRLPPVQRRSKIPVKVTRLSSDSEKSSSSEDETDKKRRLPRNSVDKLQNKQPSRIPIVVDQKKSKVDKKKKLPSNVTAIKGEKPLGRDSGINLRRETREKQASARQARTKTSTSPPTAAKRTSRKPAKPSTPQVRRRIPRQLTPLETTQVSKDQKEPRDETSASDSSSAARTNEITPDFECNIARVEDGDLLTGAESNLSGSEYEDDFVRHSISSDEKAMPDVPPWLRAAVKERKLQEEKAAKLADDEKNSSQGATETMQEPAAAGHESIHEDPNSAPKEGPTVNQYQAPKDICTDFLADDLEKLIADLSVMKGDMTDEEHADAMASLLLLRDEARERKEVAKDEANLASSVNDAGGKPECEAEDKIDEKALSEEDSALLTSEDKRIIAAELKEEERRLRAQYAEENRPLVEYIKQLREGSVVIEDNTNEKEEFEEEFDCSSVSVSSEGERIIAALDEKSRKLKEEFAEENRLAFERLDKIRDEIKQSQTREDSITIEIEDIMKRQEDNTNELRRLDEVAKKRERDDKKFFEKLDKKKKKNAHRLEKIRADRRRYREETENENDSSEKQDQPVDKLRIEPASQEGEECKDPAKETGSCSNEDTSNKILYEPHEIKEYSSVKQLVKERKELRRLEKMEKKAIKREKLEQRERKKIEKEKRKVERKLERKLAKMRAKDSTVSHDETLESSKCVNDEPTGLSSTLAKENSKEPQTVNETEEQFTTTCAVDEIEQAASNKESDQDPAEGDIEEVTMELRNTKLNLTGDVMKTSVFDSNISEPEMSEIPVKDDIVDQRSFRLENDNNVDSDTNGSVKEKQEKKPSGDSVKEKSTAMNPLDEQQKRIFDENQMDDKKSWDDVEIECLEKEDTLNDASFEFFSIEEELDIQPDSNPQDISVPDVLEIPVETGIVEQTSFRFENDYDVKSGMDGSGEEELENKPSSESVKEKSKASNLSDEQQKRIVDDNQVDNEEVCDDVEIECLEKEDISVELFSIEEELDIQPDISVPTSLKFQ</sequence>
<feature type="region of interest" description="Disordered" evidence="2">
    <location>
        <begin position="1"/>
        <end position="195"/>
    </location>
</feature>
<feature type="compositionally biased region" description="Basic and acidic residues" evidence="2">
    <location>
        <begin position="252"/>
        <end position="264"/>
    </location>
</feature>
<feature type="compositionally biased region" description="Polar residues" evidence="2">
    <location>
        <begin position="711"/>
        <end position="738"/>
    </location>
</feature>
<proteinExistence type="predicted"/>
<feature type="compositionally biased region" description="Basic and acidic residues" evidence="2">
    <location>
        <begin position="579"/>
        <end position="592"/>
    </location>
</feature>
<dbReference type="AlphaFoldDB" id="A0A9W9ZMT4"/>
<feature type="region of interest" description="Disordered" evidence="2">
    <location>
        <begin position="547"/>
        <end position="624"/>
    </location>
</feature>
<feature type="compositionally biased region" description="Basic and acidic residues" evidence="2">
    <location>
        <begin position="557"/>
        <end position="572"/>
    </location>
</feature>
<feature type="coiled-coil region" evidence="1">
    <location>
        <begin position="467"/>
        <end position="498"/>
    </location>
</feature>
<feature type="compositionally biased region" description="Basic and acidic residues" evidence="2">
    <location>
        <begin position="947"/>
        <end position="960"/>
    </location>
</feature>
<feature type="compositionally biased region" description="Polar residues" evidence="2">
    <location>
        <begin position="117"/>
        <end position="130"/>
    </location>
</feature>
<dbReference type="EMBL" id="MU825886">
    <property type="protein sequence ID" value="KAJ7384547.1"/>
    <property type="molecule type" value="Genomic_DNA"/>
</dbReference>
<feature type="compositionally biased region" description="Basic and acidic residues" evidence="2">
    <location>
        <begin position="825"/>
        <end position="842"/>
    </location>
</feature>
<keyword evidence="4" id="KW-1185">Reference proteome</keyword>
<feature type="region of interest" description="Disordered" evidence="2">
    <location>
        <begin position="659"/>
        <end position="759"/>
    </location>
</feature>
<feature type="compositionally biased region" description="Basic and acidic residues" evidence="2">
    <location>
        <begin position="798"/>
        <end position="813"/>
    </location>
</feature>
<feature type="compositionally biased region" description="Basic and acidic residues" evidence="2">
    <location>
        <begin position="659"/>
        <end position="700"/>
    </location>
</feature>
<feature type="compositionally biased region" description="Polar residues" evidence="2">
    <location>
        <begin position="814"/>
        <end position="824"/>
    </location>
</feature>